<feature type="compositionally biased region" description="Basic residues" evidence="1">
    <location>
        <begin position="1"/>
        <end position="12"/>
    </location>
</feature>
<feature type="non-terminal residue" evidence="2">
    <location>
        <position position="1"/>
    </location>
</feature>
<dbReference type="EMBL" id="CADCUK010000172">
    <property type="protein sequence ID" value="CAA9388349.1"/>
    <property type="molecule type" value="Genomic_DNA"/>
</dbReference>
<accession>A0A6J4NHY4</accession>
<feature type="compositionally biased region" description="Low complexity" evidence="1">
    <location>
        <begin position="15"/>
        <end position="30"/>
    </location>
</feature>
<feature type="region of interest" description="Disordered" evidence="1">
    <location>
        <begin position="1"/>
        <end position="110"/>
    </location>
</feature>
<evidence type="ECO:0000256" key="1">
    <source>
        <dbReference type="SAM" id="MobiDB-lite"/>
    </source>
</evidence>
<protein>
    <submittedName>
        <fullName evidence="2">Uncharacterized protein</fullName>
    </submittedName>
</protein>
<organism evidence="2">
    <name type="scientific">uncultured Nocardioidaceae bacterium</name>
    <dbReference type="NCBI Taxonomy" id="253824"/>
    <lineage>
        <taxon>Bacteria</taxon>
        <taxon>Bacillati</taxon>
        <taxon>Actinomycetota</taxon>
        <taxon>Actinomycetes</taxon>
        <taxon>Propionibacteriales</taxon>
        <taxon>Nocardioidaceae</taxon>
        <taxon>environmental samples</taxon>
    </lineage>
</organism>
<feature type="compositionally biased region" description="Basic and acidic residues" evidence="1">
    <location>
        <begin position="91"/>
        <end position="102"/>
    </location>
</feature>
<name>A0A6J4NHY4_9ACTN</name>
<dbReference type="AlphaFoldDB" id="A0A6J4NHY4"/>
<gene>
    <name evidence="2" type="ORF">AVDCRST_MAG47-2662</name>
</gene>
<feature type="non-terminal residue" evidence="2">
    <location>
        <position position="110"/>
    </location>
</feature>
<evidence type="ECO:0000313" key="2">
    <source>
        <dbReference type="EMBL" id="CAA9388349.1"/>
    </source>
</evidence>
<feature type="compositionally biased region" description="Basic residues" evidence="1">
    <location>
        <begin position="70"/>
        <end position="90"/>
    </location>
</feature>
<reference evidence="2" key="1">
    <citation type="submission" date="2020-02" db="EMBL/GenBank/DDBJ databases">
        <authorList>
            <person name="Meier V. D."/>
        </authorList>
    </citation>
    <scope>NUCLEOTIDE SEQUENCE</scope>
    <source>
        <strain evidence="2">AVDCRST_MAG47</strain>
    </source>
</reference>
<proteinExistence type="predicted"/>
<sequence>DQRPRPRGRRPARPVPAAGRPLLARALPPDRGGGGARRHLRCAPGVPRRDLRRQGLRGVLRQQRADRGAHRLPRRPARRRRSAVHRRDRGARHQDLLQRGRDPAPPVPCL</sequence>